<sequence>MKQLLHIFSAASIILGMASCANGKKLQEESPLALQEAYYTTWTGGVKGADSGFSLFIPAEEEAEVKLDSVYFRGRKAVIEKSGAAENLYVAYFKIPSDEGKAPDVIMHVDPKKEYGNKPPQLPEKIPFELEEGEAVVKYTRNGKEKYFRITGIKKKDTVDVEIKKPENIRH</sequence>
<evidence type="ECO:0008006" key="3">
    <source>
        <dbReference type="Google" id="ProtNLM"/>
    </source>
</evidence>
<dbReference type="OrthoDB" id="1364277at2"/>
<dbReference type="PROSITE" id="PS51257">
    <property type="entry name" value="PROKAR_LIPOPROTEIN"/>
    <property type="match status" value="1"/>
</dbReference>
<dbReference type="Proteomes" id="UP000199448">
    <property type="component" value="Unassembled WGS sequence"/>
</dbReference>
<dbReference type="RefSeq" id="WP_093111205.1">
    <property type="nucleotide sequence ID" value="NZ_FNGG01000001.1"/>
</dbReference>
<accession>A0A1H5IDG2</accession>
<name>A0A1H5IDG2_9FLAO</name>
<dbReference type="EMBL" id="FNUG01000001">
    <property type="protein sequence ID" value="SEE38207.1"/>
    <property type="molecule type" value="Genomic_DNA"/>
</dbReference>
<organism evidence="1 2">
    <name type="scientific">Salinimicrobium catena</name>
    <dbReference type="NCBI Taxonomy" id="390640"/>
    <lineage>
        <taxon>Bacteria</taxon>
        <taxon>Pseudomonadati</taxon>
        <taxon>Bacteroidota</taxon>
        <taxon>Flavobacteriia</taxon>
        <taxon>Flavobacteriales</taxon>
        <taxon>Flavobacteriaceae</taxon>
        <taxon>Salinimicrobium</taxon>
    </lineage>
</organism>
<gene>
    <name evidence="1" type="ORF">SAMN04488034_101399</name>
</gene>
<proteinExistence type="predicted"/>
<dbReference type="STRING" id="390640.SAMN04488034_101399"/>
<keyword evidence="2" id="KW-1185">Reference proteome</keyword>
<protein>
    <recommendedName>
        <fullName evidence="3">Lipoprotein</fullName>
    </recommendedName>
</protein>
<evidence type="ECO:0000313" key="2">
    <source>
        <dbReference type="Proteomes" id="UP000199448"/>
    </source>
</evidence>
<dbReference type="AlphaFoldDB" id="A0A1H5IDG2"/>
<evidence type="ECO:0000313" key="1">
    <source>
        <dbReference type="EMBL" id="SEE38207.1"/>
    </source>
</evidence>
<reference evidence="1 2" key="1">
    <citation type="submission" date="2016-10" db="EMBL/GenBank/DDBJ databases">
        <authorList>
            <person name="de Groot N.N."/>
        </authorList>
    </citation>
    <scope>NUCLEOTIDE SEQUENCE [LARGE SCALE GENOMIC DNA]</scope>
    <source>
        <strain evidence="1 2">DSM 23553</strain>
    </source>
</reference>